<dbReference type="SMART" id="SM00248">
    <property type="entry name" value="ANK"/>
    <property type="match status" value="8"/>
</dbReference>
<keyword evidence="9" id="KW-0472">Membrane</keyword>
<keyword evidence="4 8" id="KW-0040">ANK repeat</keyword>
<keyword evidence="1" id="KW-0813">Transport</keyword>
<feature type="transmembrane region" description="Helical" evidence="9">
    <location>
        <begin position="587"/>
        <end position="610"/>
    </location>
</feature>
<comment type="caution">
    <text evidence="10">The sequence shown here is derived from an EMBL/GenBank/DDBJ whole genome shotgun (WGS) entry which is preliminary data.</text>
</comment>
<evidence type="ECO:0000256" key="5">
    <source>
        <dbReference type="ARBA" id="ARBA00023065"/>
    </source>
</evidence>
<reference evidence="10 11" key="1">
    <citation type="submission" date="2024-08" db="EMBL/GenBank/DDBJ databases">
        <authorList>
            <person name="Cucini C."/>
            <person name="Frati F."/>
        </authorList>
    </citation>
    <scope>NUCLEOTIDE SEQUENCE [LARGE SCALE GENOMIC DNA]</scope>
</reference>
<evidence type="ECO:0000256" key="4">
    <source>
        <dbReference type="ARBA" id="ARBA00023043"/>
    </source>
</evidence>
<feature type="transmembrane region" description="Helical" evidence="9">
    <location>
        <begin position="516"/>
        <end position="537"/>
    </location>
</feature>
<dbReference type="Gene3D" id="1.25.40.20">
    <property type="entry name" value="Ankyrin repeat-containing domain"/>
    <property type="match status" value="2"/>
</dbReference>
<keyword evidence="2" id="KW-0716">Sensory transduction</keyword>
<dbReference type="EMBL" id="CAXLJM020000164">
    <property type="protein sequence ID" value="CAL8147270.1"/>
    <property type="molecule type" value="Genomic_DNA"/>
</dbReference>
<protein>
    <recommendedName>
        <fullName evidence="12">Transient receptor potential channel pyrexia</fullName>
    </recommendedName>
</protein>
<gene>
    <name evidence="10" type="ORF">ODALV1_LOCUS31089</name>
</gene>
<dbReference type="SUPFAM" id="SSF48403">
    <property type="entry name" value="Ankyrin repeat"/>
    <property type="match status" value="1"/>
</dbReference>
<keyword evidence="9" id="KW-1133">Transmembrane helix</keyword>
<dbReference type="Pfam" id="PF12796">
    <property type="entry name" value="Ank_2"/>
    <property type="match status" value="2"/>
</dbReference>
<accession>A0ABP1SA49</accession>
<proteinExistence type="predicted"/>
<evidence type="ECO:0000256" key="7">
    <source>
        <dbReference type="ARBA" id="ARBA00023303"/>
    </source>
</evidence>
<organism evidence="10 11">
    <name type="scientific">Orchesella dallaii</name>
    <dbReference type="NCBI Taxonomy" id="48710"/>
    <lineage>
        <taxon>Eukaryota</taxon>
        <taxon>Metazoa</taxon>
        <taxon>Ecdysozoa</taxon>
        <taxon>Arthropoda</taxon>
        <taxon>Hexapoda</taxon>
        <taxon>Collembola</taxon>
        <taxon>Entomobryomorpha</taxon>
        <taxon>Entomobryoidea</taxon>
        <taxon>Orchesellidae</taxon>
        <taxon>Orchesellinae</taxon>
        <taxon>Orchesella</taxon>
    </lineage>
</organism>
<keyword evidence="5" id="KW-0406">Ion transport</keyword>
<evidence type="ECO:0000313" key="10">
    <source>
        <dbReference type="EMBL" id="CAL8147270.1"/>
    </source>
</evidence>
<evidence type="ECO:0000256" key="9">
    <source>
        <dbReference type="SAM" id="Phobius"/>
    </source>
</evidence>
<dbReference type="InterPro" id="IPR052076">
    <property type="entry name" value="TRP_cation_channel"/>
</dbReference>
<feature type="transmembrane region" description="Helical" evidence="9">
    <location>
        <begin position="478"/>
        <end position="496"/>
    </location>
</feature>
<feature type="repeat" description="ANK" evidence="8">
    <location>
        <begin position="115"/>
        <end position="147"/>
    </location>
</feature>
<evidence type="ECO:0000313" key="11">
    <source>
        <dbReference type="Proteomes" id="UP001642540"/>
    </source>
</evidence>
<dbReference type="InterPro" id="IPR036770">
    <property type="entry name" value="Ankyrin_rpt-contain_sf"/>
</dbReference>
<evidence type="ECO:0000256" key="2">
    <source>
        <dbReference type="ARBA" id="ARBA00022606"/>
    </source>
</evidence>
<dbReference type="PANTHER" id="PTHR47143:SF1">
    <property type="entry name" value="ION_TRANS DOMAIN-CONTAINING PROTEIN"/>
    <property type="match status" value="1"/>
</dbReference>
<dbReference type="PROSITE" id="PS50088">
    <property type="entry name" value="ANK_REPEAT"/>
    <property type="match status" value="1"/>
</dbReference>
<dbReference type="PANTHER" id="PTHR47143">
    <property type="entry name" value="TRANSIENT RECEPTOR POTENTIAL CATION CHANNEL PROTEIN PAINLESS"/>
    <property type="match status" value="1"/>
</dbReference>
<sequence length="691" mass="78505">MGDKWKLQRWSRLSLQPVILTTYKVRPETKFLNFPIHDAVIRGDVEELKEVLSNQLVKHSALTRQLNENKLTPLHLAATGAYPNSEKICELLIQADENNLYCSGLDKLVNSCCQLGGTPLKTAVSFEQPNIVALLLLHGANIMKKHRSGWTALHFAVKRSSEASLKCLAILINHLKEKNFHINDVRTGPPNDPTEFSDPVGMSVFHVAAKLGRHAALRYLHKQGLYQSIKRDAWGYTPLMWVARGGDSRDHVECVKLLLKMLTAEEINAKSNDEQCTALTMAGFWARPNVLKTMLGHKNVDVFAVDRWRRTAVHYAVDGDSQSDSVACVKLLLESHQITESHVTPEIIINSWIDENGLSPMEIAVQSGSTQMISYLLSFSNEKIDSGLLERLYVQAPKALVPIMDTCILNQLGHLYDDMKPKRMSFSIITGKADKERKPCMSNLYHVFNAPKDIQKDIILHPLVEIFVDLQWNKLKKYMIFGLVFQAGIFIAWCMALREISKMPNCSVYAAIFKEVFWNCLKMTLFFMPLLIGFVSALRITLPGMRGRYDYLPLGIIKLVIMMAGELDFDEAFAGKENTGLVLCGQFIFLVFVFLIVIVLLNLLTGIAVADVKNLMERSEITSLRKQIEQINFLENMFLFVKNRFPASFFKDLERHTSDIHVETERFSKGLQRRIKQRISVAKQQLKLYTT</sequence>
<keyword evidence="11" id="KW-1185">Reference proteome</keyword>
<evidence type="ECO:0008006" key="12">
    <source>
        <dbReference type="Google" id="ProtNLM"/>
    </source>
</evidence>
<evidence type="ECO:0000256" key="8">
    <source>
        <dbReference type="PROSITE-ProRule" id="PRU00023"/>
    </source>
</evidence>
<dbReference type="Pfam" id="PF00023">
    <property type="entry name" value="Ank"/>
    <property type="match status" value="1"/>
</dbReference>
<keyword evidence="7" id="KW-0407">Ion channel</keyword>
<evidence type="ECO:0000256" key="6">
    <source>
        <dbReference type="ARBA" id="ARBA00023180"/>
    </source>
</evidence>
<keyword evidence="9" id="KW-0812">Transmembrane</keyword>
<evidence type="ECO:0000256" key="3">
    <source>
        <dbReference type="ARBA" id="ARBA00022737"/>
    </source>
</evidence>
<keyword evidence="6" id="KW-0325">Glycoprotein</keyword>
<dbReference type="PROSITE" id="PS50297">
    <property type="entry name" value="ANK_REP_REGION"/>
    <property type="match status" value="1"/>
</dbReference>
<name>A0ABP1SA49_9HEXA</name>
<dbReference type="InterPro" id="IPR002110">
    <property type="entry name" value="Ankyrin_rpt"/>
</dbReference>
<dbReference type="Proteomes" id="UP001642540">
    <property type="component" value="Unassembled WGS sequence"/>
</dbReference>
<evidence type="ECO:0000256" key="1">
    <source>
        <dbReference type="ARBA" id="ARBA00022448"/>
    </source>
</evidence>
<keyword evidence="3" id="KW-0677">Repeat</keyword>